<evidence type="ECO:0000259" key="3">
    <source>
        <dbReference type="SMART" id="SM00829"/>
    </source>
</evidence>
<proteinExistence type="inferred from homology"/>
<name>A0A135LSR8_PENPA</name>
<reference evidence="4 5" key="1">
    <citation type="journal article" date="2016" name="BMC Genomics">
        <title>Genome sequencing and secondary metabolism of the postharvest pathogen Penicillium griseofulvum.</title>
        <authorList>
            <person name="Banani H."/>
            <person name="Marcet-Houben M."/>
            <person name="Ballester A.R."/>
            <person name="Abbruscato P."/>
            <person name="Gonzalez-Candelas L."/>
            <person name="Gabaldon T."/>
            <person name="Spadaro D."/>
        </authorList>
    </citation>
    <scope>NUCLEOTIDE SEQUENCE [LARGE SCALE GENOMIC DNA]</scope>
    <source>
        <strain evidence="4 5">PG3</strain>
    </source>
</reference>
<evidence type="ECO:0000256" key="1">
    <source>
        <dbReference type="ARBA" id="ARBA00008072"/>
    </source>
</evidence>
<organism evidence="4 5">
    <name type="scientific">Penicillium patulum</name>
    <name type="common">Penicillium griseofulvum</name>
    <dbReference type="NCBI Taxonomy" id="5078"/>
    <lineage>
        <taxon>Eukaryota</taxon>
        <taxon>Fungi</taxon>
        <taxon>Dikarya</taxon>
        <taxon>Ascomycota</taxon>
        <taxon>Pezizomycotina</taxon>
        <taxon>Eurotiomycetes</taxon>
        <taxon>Eurotiomycetidae</taxon>
        <taxon>Eurotiales</taxon>
        <taxon>Aspergillaceae</taxon>
        <taxon>Penicillium</taxon>
    </lineage>
</organism>
<dbReference type="InterPro" id="IPR036291">
    <property type="entry name" value="NAD(P)-bd_dom_sf"/>
</dbReference>
<dbReference type="EMBL" id="LHQR01000027">
    <property type="protein sequence ID" value="KXG52005.1"/>
    <property type="molecule type" value="Genomic_DNA"/>
</dbReference>
<dbReference type="PANTHER" id="PTHR45348:SF2">
    <property type="entry name" value="ZINC-TYPE ALCOHOL DEHYDROGENASE-LIKE PROTEIN C2E1P3.01"/>
    <property type="match status" value="1"/>
</dbReference>
<keyword evidence="5" id="KW-1185">Reference proteome</keyword>
<dbReference type="Gene3D" id="3.90.180.10">
    <property type="entry name" value="Medium-chain alcohol dehydrogenases, catalytic domain"/>
    <property type="match status" value="2"/>
</dbReference>
<evidence type="ECO:0000256" key="2">
    <source>
        <dbReference type="ARBA" id="ARBA00023002"/>
    </source>
</evidence>
<dbReference type="SUPFAM" id="SSF50129">
    <property type="entry name" value="GroES-like"/>
    <property type="match status" value="1"/>
</dbReference>
<comment type="similarity">
    <text evidence="1">Belongs to the zinc-containing alcohol dehydrogenase family.</text>
</comment>
<dbReference type="Proteomes" id="UP000070168">
    <property type="component" value="Unassembled WGS sequence"/>
</dbReference>
<dbReference type="Gene3D" id="3.40.50.720">
    <property type="entry name" value="NAD(P)-binding Rossmann-like Domain"/>
    <property type="match status" value="2"/>
</dbReference>
<protein>
    <submittedName>
        <fullName evidence="4">Polyketide synthase, enoylreductase</fullName>
    </submittedName>
</protein>
<dbReference type="OrthoDB" id="9992527at2759"/>
<dbReference type="AlphaFoldDB" id="A0A135LSR8"/>
<accession>A0A135LSR8</accession>
<dbReference type="STRING" id="5078.A0A135LSR8"/>
<dbReference type="PANTHER" id="PTHR45348">
    <property type="entry name" value="HYPOTHETICAL OXIDOREDUCTASE (EUROFUNG)"/>
    <property type="match status" value="1"/>
</dbReference>
<dbReference type="GO" id="GO:0016651">
    <property type="term" value="F:oxidoreductase activity, acting on NAD(P)H"/>
    <property type="evidence" value="ECO:0007669"/>
    <property type="project" value="InterPro"/>
</dbReference>
<dbReference type="InterPro" id="IPR013154">
    <property type="entry name" value="ADH-like_N"/>
</dbReference>
<dbReference type="SUPFAM" id="SSF51735">
    <property type="entry name" value="NAD(P)-binding Rossmann-fold domains"/>
    <property type="match status" value="1"/>
</dbReference>
<dbReference type="OMA" id="RSYGAKH"/>
<dbReference type="RefSeq" id="XP_040650541.1">
    <property type="nucleotide sequence ID" value="XM_040796003.1"/>
</dbReference>
<keyword evidence="2" id="KW-0560">Oxidoreductase</keyword>
<dbReference type="InterPro" id="IPR020843">
    <property type="entry name" value="ER"/>
</dbReference>
<dbReference type="InterPro" id="IPR011032">
    <property type="entry name" value="GroES-like_sf"/>
</dbReference>
<dbReference type="InterPro" id="IPR047122">
    <property type="entry name" value="Trans-enoyl_RdTase-like"/>
</dbReference>
<sequence>MSENTAVVVRVANGNQPTLSQENIAIPSPGANQVLVKVSHVAQNPTDVQAFDSNAFGAGAVLGCDFVGEVVELGSQVTRFAKGDIVAGLIWGGEYSKSRFPSLFDLKLEIGVDFMLTARWIIGEIPGLGAYSHYCVADEKISFSPPRSILREQASTVPLAAATAWLALFSKTCLGIERVGAKGTSILVWGGSSSVGHSKHFELARSLGAKHVFDYKDQDIIQKIQASEPGILHVFDTIGSPTSSTIASRVFKNGAGHLCTVRPGKANTENVAPGTNVTDVLVWTAFLKDHSYGDFKWPASKDDHELASELFEKLPVWLDDKTLRPNQPQSRRGLNSVPEGFQEHRDGKVSAFKIVYEI</sequence>
<dbReference type="Pfam" id="PF08240">
    <property type="entry name" value="ADH_N"/>
    <property type="match status" value="1"/>
</dbReference>
<gene>
    <name evidence="4" type="ORF">PGRI_082890</name>
</gene>
<dbReference type="GeneID" id="63711303"/>
<evidence type="ECO:0000313" key="5">
    <source>
        <dbReference type="Proteomes" id="UP000070168"/>
    </source>
</evidence>
<feature type="domain" description="Enoyl reductase (ER)" evidence="3">
    <location>
        <begin position="14"/>
        <end position="351"/>
    </location>
</feature>
<dbReference type="CDD" id="cd08249">
    <property type="entry name" value="enoyl_reductase_like"/>
    <property type="match status" value="1"/>
</dbReference>
<dbReference type="SMART" id="SM00829">
    <property type="entry name" value="PKS_ER"/>
    <property type="match status" value="1"/>
</dbReference>
<comment type="caution">
    <text evidence="4">The sequence shown here is derived from an EMBL/GenBank/DDBJ whole genome shotgun (WGS) entry which is preliminary data.</text>
</comment>
<evidence type="ECO:0000313" key="4">
    <source>
        <dbReference type="EMBL" id="KXG52005.1"/>
    </source>
</evidence>